<protein>
    <submittedName>
        <fullName evidence="1">Uncharacterized protein</fullName>
    </submittedName>
</protein>
<name>A0A4Y3TQ13_9PROT</name>
<organism evidence="1 2">
    <name type="scientific">Acetobacter orleanensis</name>
    <dbReference type="NCBI Taxonomy" id="104099"/>
    <lineage>
        <taxon>Bacteria</taxon>
        <taxon>Pseudomonadati</taxon>
        <taxon>Pseudomonadota</taxon>
        <taxon>Alphaproteobacteria</taxon>
        <taxon>Acetobacterales</taxon>
        <taxon>Acetobacteraceae</taxon>
        <taxon>Acetobacter</taxon>
    </lineage>
</organism>
<evidence type="ECO:0000313" key="2">
    <source>
        <dbReference type="Proteomes" id="UP000317617"/>
    </source>
</evidence>
<sequence>MGRCATSIEQSGFSKEECTGTDARNASSVCRKFVCCGDDALILKRSDVSTDENNCIKSPIAKGLRMNGNP</sequence>
<gene>
    <name evidence="1" type="ORF">AOR01nite_15970</name>
</gene>
<evidence type="ECO:0000313" key="1">
    <source>
        <dbReference type="EMBL" id="GEB83120.1"/>
    </source>
</evidence>
<proteinExistence type="predicted"/>
<dbReference type="Proteomes" id="UP000317617">
    <property type="component" value="Unassembled WGS sequence"/>
</dbReference>
<accession>A0A4Y3TQ13</accession>
<comment type="caution">
    <text evidence="1">The sequence shown here is derived from an EMBL/GenBank/DDBJ whole genome shotgun (WGS) entry which is preliminary data.</text>
</comment>
<reference evidence="1 2" key="1">
    <citation type="submission" date="2019-06" db="EMBL/GenBank/DDBJ databases">
        <title>Whole genome shotgun sequence of Acetobacter orleanensis NBRC 13752.</title>
        <authorList>
            <person name="Hosoyama A."/>
            <person name="Uohara A."/>
            <person name="Ohji S."/>
            <person name="Ichikawa N."/>
        </authorList>
    </citation>
    <scope>NUCLEOTIDE SEQUENCE [LARGE SCALE GENOMIC DNA]</scope>
    <source>
        <strain evidence="1 2">NBRC 13752</strain>
    </source>
</reference>
<dbReference type="AlphaFoldDB" id="A0A4Y3TQ13"/>
<dbReference type="EMBL" id="BJMU01000007">
    <property type="protein sequence ID" value="GEB83120.1"/>
    <property type="molecule type" value="Genomic_DNA"/>
</dbReference>
<keyword evidence="2" id="KW-1185">Reference proteome</keyword>